<sequence length="269" mass="29428">MDRGSIRRLFNPAGAEFLAAHYTHHEFQPHWHDAWAVGVVLKGAHDNSARHNGSGVVTQGQVTLIEPGQLHAGRAIGSAPCQYLMLYLPERLLNDAECWHQGPRSVVQRQGFYAPKLAEGLLAASRLESASGLHAEVIWSNLINEFVSEVTGFCVREQIGGVRSVNRAAKLARQYLHDNLGNAFSLDQLAHAAGISKYHLCRLFTASFGLAPQQYLRQIRVQHARDLLRGTASLSDVALQSGFADQSHLGRAFKRAYGVTPGAYAAATK</sequence>
<dbReference type="InterPro" id="IPR050204">
    <property type="entry name" value="AraC_XylS_family_regulators"/>
</dbReference>
<evidence type="ECO:0000256" key="3">
    <source>
        <dbReference type="ARBA" id="ARBA00023125"/>
    </source>
</evidence>
<dbReference type="InterPro" id="IPR009057">
    <property type="entry name" value="Homeodomain-like_sf"/>
</dbReference>
<evidence type="ECO:0000256" key="1">
    <source>
        <dbReference type="ARBA" id="ARBA00004496"/>
    </source>
</evidence>
<dbReference type="RefSeq" id="WP_122317492.1">
    <property type="nucleotide sequence ID" value="NZ_RBRE01000078.1"/>
</dbReference>
<dbReference type="GO" id="GO:0005737">
    <property type="term" value="C:cytoplasm"/>
    <property type="evidence" value="ECO:0007669"/>
    <property type="project" value="UniProtKB-SubCell"/>
</dbReference>
<dbReference type="InterPro" id="IPR018062">
    <property type="entry name" value="HTH_AraC-typ_CS"/>
</dbReference>
<keyword evidence="3" id="KW-0238">DNA-binding</keyword>
<dbReference type="PANTHER" id="PTHR46796">
    <property type="entry name" value="HTH-TYPE TRANSCRIPTIONAL ACTIVATOR RHAS-RELATED"/>
    <property type="match status" value="1"/>
</dbReference>
<dbReference type="OrthoDB" id="9809338at2"/>
<reference evidence="8 9" key="1">
    <citation type="submission" date="2018-08" db="EMBL/GenBank/DDBJ databases">
        <title>Recombination of ecologically and evolutionarily significant loci maintains genetic cohesion in the Pseudomonas syringae species complex.</title>
        <authorList>
            <person name="Dillon M."/>
            <person name="Thakur S."/>
            <person name="Almeida R.N.D."/>
            <person name="Weir B.S."/>
            <person name="Guttman D.S."/>
        </authorList>
    </citation>
    <scope>NUCLEOTIDE SEQUENCE [LARGE SCALE GENOMIC DNA]</scope>
    <source>
        <strain evidence="8 9">ICMP 3353</strain>
    </source>
</reference>
<comment type="subcellular location">
    <subcellularLocation>
        <location evidence="1">Cytoplasm</location>
    </subcellularLocation>
</comment>
<dbReference type="Gene3D" id="2.60.120.10">
    <property type="entry name" value="Jelly Rolls"/>
    <property type="match status" value="1"/>
</dbReference>
<evidence type="ECO:0000256" key="5">
    <source>
        <dbReference type="ARBA" id="ARBA00023163"/>
    </source>
</evidence>
<dbReference type="SMART" id="SM00342">
    <property type="entry name" value="HTH_ARAC"/>
    <property type="match status" value="1"/>
</dbReference>
<dbReference type="Pfam" id="PF02311">
    <property type="entry name" value="AraC_binding"/>
    <property type="match status" value="1"/>
</dbReference>
<evidence type="ECO:0000256" key="2">
    <source>
        <dbReference type="ARBA" id="ARBA00023015"/>
    </source>
</evidence>
<feature type="domain" description="HTH araC/xylS-type" evidence="7">
    <location>
        <begin position="170"/>
        <end position="267"/>
    </location>
</feature>
<evidence type="ECO:0000313" key="9">
    <source>
        <dbReference type="Proteomes" id="UP000277236"/>
    </source>
</evidence>
<name>A0A3M4LMG8_PSECI</name>
<dbReference type="PROSITE" id="PS00041">
    <property type="entry name" value="HTH_ARAC_FAMILY_1"/>
    <property type="match status" value="1"/>
</dbReference>
<keyword evidence="4" id="KW-0010">Activator</keyword>
<comment type="function">
    <text evidence="6">Regulatory protein of the TOL plasmid xyl operons. XylS activates the xylXYZLTEGFJQKIH operon required for the degradation of toluene, m-xylene and p-xylene.</text>
</comment>
<evidence type="ECO:0000259" key="7">
    <source>
        <dbReference type="PROSITE" id="PS01124"/>
    </source>
</evidence>
<dbReference type="PROSITE" id="PS01124">
    <property type="entry name" value="HTH_ARAC_FAMILY_2"/>
    <property type="match status" value="1"/>
</dbReference>
<dbReference type="InterPro" id="IPR014710">
    <property type="entry name" value="RmlC-like_jellyroll"/>
</dbReference>
<evidence type="ECO:0000256" key="4">
    <source>
        <dbReference type="ARBA" id="ARBA00023159"/>
    </source>
</evidence>
<dbReference type="Proteomes" id="UP000277236">
    <property type="component" value="Unassembled WGS sequence"/>
</dbReference>
<keyword evidence="2" id="KW-0805">Transcription regulation</keyword>
<dbReference type="SUPFAM" id="SSF51215">
    <property type="entry name" value="Regulatory protein AraC"/>
    <property type="match status" value="1"/>
</dbReference>
<organism evidence="8 9">
    <name type="scientific">Pseudomonas cichorii</name>
    <dbReference type="NCBI Taxonomy" id="36746"/>
    <lineage>
        <taxon>Bacteria</taxon>
        <taxon>Pseudomonadati</taxon>
        <taxon>Pseudomonadota</taxon>
        <taxon>Gammaproteobacteria</taxon>
        <taxon>Pseudomonadales</taxon>
        <taxon>Pseudomonadaceae</taxon>
        <taxon>Pseudomonas</taxon>
    </lineage>
</organism>
<dbReference type="InterPro" id="IPR018060">
    <property type="entry name" value="HTH_AraC"/>
</dbReference>
<comment type="caution">
    <text evidence="8">The sequence shown here is derived from an EMBL/GenBank/DDBJ whole genome shotgun (WGS) entry which is preliminary data.</text>
</comment>
<dbReference type="InterPro" id="IPR037923">
    <property type="entry name" value="HTH-like"/>
</dbReference>
<keyword evidence="5" id="KW-0804">Transcription</keyword>
<protein>
    <recommendedName>
        <fullName evidence="7">HTH araC/xylS-type domain-containing protein</fullName>
    </recommendedName>
</protein>
<dbReference type="AlphaFoldDB" id="A0A3M4LMG8"/>
<dbReference type="EMBL" id="RBRE01000078">
    <property type="protein sequence ID" value="RMQ42705.1"/>
    <property type="molecule type" value="Genomic_DNA"/>
</dbReference>
<evidence type="ECO:0000256" key="6">
    <source>
        <dbReference type="ARBA" id="ARBA00037345"/>
    </source>
</evidence>
<gene>
    <name evidence="8" type="ORF">ALQ04_200005</name>
</gene>
<dbReference type="SUPFAM" id="SSF46689">
    <property type="entry name" value="Homeodomain-like"/>
    <property type="match status" value="2"/>
</dbReference>
<dbReference type="GO" id="GO:0003700">
    <property type="term" value="F:DNA-binding transcription factor activity"/>
    <property type="evidence" value="ECO:0007669"/>
    <property type="project" value="InterPro"/>
</dbReference>
<dbReference type="GO" id="GO:0009893">
    <property type="term" value="P:positive regulation of metabolic process"/>
    <property type="evidence" value="ECO:0007669"/>
    <property type="project" value="UniProtKB-ARBA"/>
</dbReference>
<dbReference type="Pfam" id="PF12833">
    <property type="entry name" value="HTH_18"/>
    <property type="match status" value="1"/>
</dbReference>
<dbReference type="Gene3D" id="1.10.10.60">
    <property type="entry name" value="Homeodomain-like"/>
    <property type="match status" value="2"/>
</dbReference>
<proteinExistence type="predicted"/>
<evidence type="ECO:0000313" key="8">
    <source>
        <dbReference type="EMBL" id="RMQ42705.1"/>
    </source>
</evidence>
<accession>A0A3M4LMG8</accession>
<dbReference type="InterPro" id="IPR003313">
    <property type="entry name" value="AraC-bd"/>
</dbReference>
<dbReference type="GO" id="GO:0043565">
    <property type="term" value="F:sequence-specific DNA binding"/>
    <property type="evidence" value="ECO:0007669"/>
    <property type="project" value="InterPro"/>
</dbReference>